<keyword evidence="4" id="KW-1185">Reference proteome</keyword>
<dbReference type="Gene3D" id="1.10.4030.10">
    <property type="entry name" value="Porin chaperone SurA, peptide-binding domain"/>
    <property type="match status" value="1"/>
</dbReference>
<name>A0ABZ3HBB2_9BACT</name>
<dbReference type="PANTHER" id="PTHR47637:SF1">
    <property type="entry name" value="CHAPERONE SURA"/>
    <property type="match status" value="1"/>
</dbReference>
<dbReference type="Pfam" id="PF22506">
    <property type="entry name" value="Cj1289-like_C"/>
    <property type="match status" value="1"/>
</dbReference>
<gene>
    <name evidence="3" type="ORF">WCY31_12235</name>
</gene>
<keyword evidence="1" id="KW-0732">Signal</keyword>
<dbReference type="InterPro" id="IPR055131">
    <property type="entry name" value="Cj1289-like_C"/>
</dbReference>
<dbReference type="PANTHER" id="PTHR47637">
    <property type="entry name" value="CHAPERONE SURA"/>
    <property type="match status" value="1"/>
</dbReference>
<organism evidence="3 4">
    <name type="scientific">Sulfurimonas diazotrophicus</name>
    <dbReference type="NCBI Taxonomy" id="3131939"/>
    <lineage>
        <taxon>Bacteria</taxon>
        <taxon>Pseudomonadati</taxon>
        <taxon>Campylobacterota</taxon>
        <taxon>Epsilonproteobacteria</taxon>
        <taxon>Campylobacterales</taxon>
        <taxon>Sulfurimonadaceae</taxon>
        <taxon>Sulfurimonas</taxon>
    </lineage>
</organism>
<evidence type="ECO:0000256" key="1">
    <source>
        <dbReference type="ARBA" id="ARBA00022729"/>
    </source>
</evidence>
<dbReference type="SUPFAM" id="SSF109998">
    <property type="entry name" value="Triger factor/SurA peptide-binding domain-like"/>
    <property type="match status" value="1"/>
</dbReference>
<protein>
    <submittedName>
        <fullName evidence="3">SurA N-terminal domain-containing protein</fullName>
    </submittedName>
</protein>
<dbReference type="Proteomes" id="UP001447842">
    <property type="component" value="Chromosome"/>
</dbReference>
<feature type="domain" description="Cj1289-like C-terminal" evidence="2">
    <location>
        <begin position="137"/>
        <end position="231"/>
    </location>
</feature>
<evidence type="ECO:0000313" key="4">
    <source>
        <dbReference type="Proteomes" id="UP001447842"/>
    </source>
</evidence>
<sequence>MQKTALLFILFTVALYARMVDGVAILVKEEPITLYAITQKMQEGGMTQAQAVDALIREKLESQEIAQRELSVSETELQERVAQIAQQNNMTTAQLFDAVWKTEHLSRSAFEAKLKQSMLTQKLYSAVAMANMEEPGEEEMREYYRLHSEKFSHPETFDVTVYHASAQGALKRKMENPMLMLPEVTMQEASLPYAKIEPQLAALLIKTEIGAYTPMLSDPKGGFVSFYIRNKSLPVMQPFETVKMQVQEEMMADAREQTLKDYFNRARLNAEITVIRLPNP</sequence>
<reference evidence="3 4" key="1">
    <citation type="submission" date="2024-03" db="EMBL/GenBank/DDBJ databases">
        <title>Sulfurimonas sp. HSL3-1.</title>
        <authorList>
            <person name="Wang S."/>
        </authorList>
    </citation>
    <scope>NUCLEOTIDE SEQUENCE [LARGE SCALE GENOMIC DNA]</scope>
    <source>
        <strain evidence="3 4">HSL3-1</strain>
    </source>
</reference>
<dbReference type="InterPro" id="IPR027304">
    <property type="entry name" value="Trigger_fact/SurA_dom_sf"/>
</dbReference>
<dbReference type="Pfam" id="PF13624">
    <property type="entry name" value="SurA_N_3"/>
    <property type="match status" value="1"/>
</dbReference>
<dbReference type="Gene3D" id="3.10.50.40">
    <property type="match status" value="1"/>
</dbReference>
<evidence type="ECO:0000313" key="3">
    <source>
        <dbReference type="EMBL" id="XAU14995.1"/>
    </source>
</evidence>
<dbReference type="InterPro" id="IPR050280">
    <property type="entry name" value="OMP_Chaperone_SurA"/>
</dbReference>
<evidence type="ECO:0000259" key="2">
    <source>
        <dbReference type="Pfam" id="PF22506"/>
    </source>
</evidence>
<proteinExistence type="predicted"/>
<dbReference type="EMBL" id="CP147920">
    <property type="protein sequence ID" value="XAU14995.1"/>
    <property type="molecule type" value="Genomic_DNA"/>
</dbReference>
<accession>A0ABZ3HBB2</accession>
<dbReference type="InterPro" id="IPR046357">
    <property type="entry name" value="PPIase_dom_sf"/>
</dbReference>
<dbReference type="RefSeq" id="WP_345972616.1">
    <property type="nucleotide sequence ID" value="NZ_CP147920.1"/>
</dbReference>